<name>A0ABW3T985_9RHOB</name>
<evidence type="ECO:0000256" key="1">
    <source>
        <dbReference type="SAM" id="SignalP"/>
    </source>
</evidence>
<dbReference type="RefSeq" id="WP_380788803.1">
    <property type="nucleotide sequence ID" value="NZ_JBHTKR010000001.1"/>
</dbReference>
<keyword evidence="4" id="KW-1185">Reference proteome</keyword>
<evidence type="ECO:0000313" key="3">
    <source>
        <dbReference type="EMBL" id="MFD1193492.1"/>
    </source>
</evidence>
<accession>A0ABW3T985</accession>
<dbReference type="Proteomes" id="UP001597151">
    <property type="component" value="Unassembled WGS sequence"/>
</dbReference>
<feature type="chain" id="PRO_5046636493" evidence="1">
    <location>
        <begin position="21"/>
        <end position="129"/>
    </location>
</feature>
<dbReference type="PANTHER" id="PTHR36919">
    <property type="entry name" value="BLR1215 PROTEIN"/>
    <property type="match status" value="1"/>
</dbReference>
<protein>
    <submittedName>
        <fullName evidence="3">DUF2147 domain-containing protein</fullName>
    </submittedName>
</protein>
<gene>
    <name evidence="3" type="ORF">ACFQ3C_02265</name>
</gene>
<dbReference type="Pfam" id="PF09917">
    <property type="entry name" value="DUF2147"/>
    <property type="match status" value="1"/>
</dbReference>
<sequence length="129" mass="13611">MGKFTMAALILMATAGTSLAEPLLGTWRTAPQDDGTMGHVRIAPCGAALCGTLVVSLDPAGKEVANPENGMLILTETRATGGGEYRGKIYAPDRDQTYASRLLLEGDSLKVSGCVLGICRDGGRWRRVE</sequence>
<evidence type="ECO:0000313" key="4">
    <source>
        <dbReference type="Proteomes" id="UP001597151"/>
    </source>
</evidence>
<reference evidence="4" key="1">
    <citation type="journal article" date="2019" name="Int. J. Syst. Evol. Microbiol.">
        <title>The Global Catalogue of Microorganisms (GCM) 10K type strain sequencing project: providing services to taxonomists for standard genome sequencing and annotation.</title>
        <authorList>
            <consortium name="The Broad Institute Genomics Platform"/>
            <consortium name="The Broad Institute Genome Sequencing Center for Infectious Disease"/>
            <person name="Wu L."/>
            <person name="Ma J."/>
        </authorList>
    </citation>
    <scope>NUCLEOTIDE SEQUENCE [LARGE SCALE GENOMIC DNA]</scope>
    <source>
        <strain evidence="4">CCUG 55328</strain>
    </source>
</reference>
<dbReference type="EMBL" id="JBHTKR010000001">
    <property type="protein sequence ID" value="MFD1193492.1"/>
    <property type="molecule type" value="Genomic_DNA"/>
</dbReference>
<dbReference type="Gene3D" id="2.40.128.520">
    <property type="match status" value="1"/>
</dbReference>
<organism evidence="3 4">
    <name type="scientific">Seohaeicola saemankumensis</name>
    <dbReference type="NCBI Taxonomy" id="481181"/>
    <lineage>
        <taxon>Bacteria</taxon>
        <taxon>Pseudomonadati</taxon>
        <taxon>Pseudomonadota</taxon>
        <taxon>Alphaproteobacteria</taxon>
        <taxon>Rhodobacterales</taxon>
        <taxon>Roseobacteraceae</taxon>
        <taxon>Seohaeicola</taxon>
    </lineage>
</organism>
<dbReference type="InterPro" id="IPR019223">
    <property type="entry name" value="DUF2147"/>
</dbReference>
<feature type="signal peptide" evidence="1">
    <location>
        <begin position="1"/>
        <end position="20"/>
    </location>
</feature>
<feature type="domain" description="DUF2147" evidence="2">
    <location>
        <begin position="25"/>
        <end position="121"/>
    </location>
</feature>
<dbReference type="PANTHER" id="PTHR36919:SF2">
    <property type="entry name" value="BLL6627 PROTEIN"/>
    <property type="match status" value="1"/>
</dbReference>
<keyword evidence="1" id="KW-0732">Signal</keyword>
<proteinExistence type="predicted"/>
<comment type="caution">
    <text evidence="3">The sequence shown here is derived from an EMBL/GenBank/DDBJ whole genome shotgun (WGS) entry which is preliminary data.</text>
</comment>
<evidence type="ECO:0000259" key="2">
    <source>
        <dbReference type="Pfam" id="PF09917"/>
    </source>
</evidence>